<dbReference type="Proteomes" id="UP000274792">
    <property type="component" value="Unassembled WGS sequence"/>
</dbReference>
<dbReference type="Proteomes" id="UP001204068">
    <property type="component" value="Unassembled WGS sequence"/>
</dbReference>
<dbReference type="EMBL" id="JANILD010000002">
    <property type="protein sequence ID" value="MCQ9303011.1"/>
    <property type="molecule type" value="Genomic_DNA"/>
</dbReference>
<dbReference type="EMBL" id="RXWV01000056">
    <property type="protein sequence ID" value="RTX71914.1"/>
    <property type="molecule type" value="Genomic_DNA"/>
</dbReference>
<evidence type="ECO:0000313" key="13">
    <source>
        <dbReference type="Proteomes" id="UP000274792"/>
    </source>
</evidence>
<comment type="catalytic activity">
    <reaction evidence="6">
        <text>Exonucleolytic cleavage in either 5'- to 3'- or 3'- to 5'-direction to yield nucleoside 5'-phosphates.</text>
        <dbReference type="EC" id="3.1.11.6"/>
    </reaction>
</comment>
<keyword evidence="4 6" id="KW-0378">Hydrolase</keyword>
<dbReference type="EC" id="3.1.11.6" evidence="6"/>
<proteinExistence type="inferred from homology"/>
<name>A0A1X0TUD0_MAMSC</name>
<dbReference type="PANTHER" id="PTHR34137">
    <property type="entry name" value="EXODEOXYRIBONUCLEASE 7 SMALL SUBUNIT"/>
    <property type="match status" value="1"/>
</dbReference>
<dbReference type="NCBIfam" id="TIGR01280">
    <property type="entry name" value="xseB"/>
    <property type="match status" value="1"/>
</dbReference>
<dbReference type="GO" id="GO:0008855">
    <property type="term" value="F:exodeoxyribonuclease VII activity"/>
    <property type="evidence" value="ECO:0007669"/>
    <property type="project" value="UniProtKB-UniRule"/>
</dbReference>
<keyword evidence="5 6" id="KW-0269">Exonuclease</keyword>
<reference evidence="10" key="6">
    <citation type="journal article" date="2023" name="Vet. Microbiol.">
        <title>Emergence of livestock-associated Mammaliicoccus sciuri ST71 co-harbouring mecA and mecC genes in Brazil.</title>
        <authorList>
            <person name="de Moura G.S."/>
            <person name="de Carvalho E."/>
            <person name="Ramos Sanchez E.M."/>
            <person name="Sellera F.P."/>
            <person name="Marques M.F.S."/>
            <person name="Heinemann M.B."/>
            <person name="De Vliegher S."/>
            <person name="Souza F.N."/>
            <person name="Mota R.A."/>
        </authorList>
    </citation>
    <scope>NUCLEOTIDE SEQUENCE</scope>
    <source>
        <strain evidence="10">BR656</strain>
    </source>
</reference>
<dbReference type="SUPFAM" id="SSF116842">
    <property type="entry name" value="XseB-like"/>
    <property type="match status" value="1"/>
</dbReference>
<dbReference type="RefSeq" id="WP_025904939.1">
    <property type="nucleotide sequence ID" value="NZ_JADMCL010000004.1"/>
</dbReference>
<dbReference type="Gene3D" id="1.10.287.1040">
    <property type="entry name" value="Exonuclease VII, small subunit"/>
    <property type="match status" value="1"/>
</dbReference>
<dbReference type="PIRSF" id="PIRSF006488">
    <property type="entry name" value="Exonuc_VII_S"/>
    <property type="match status" value="1"/>
</dbReference>
<evidence type="ECO:0000313" key="12">
    <source>
        <dbReference type="Proteomes" id="UP000197058"/>
    </source>
</evidence>
<evidence type="ECO:0000256" key="5">
    <source>
        <dbReference type="ARBA" id="ARBA00022839"/>
    </source>
</evidence>
<reference evidence="8" key="2">
    <citation type="submission" date="2017-12" db="EMBL/GenBank/DDBJ databases">
        <title>FDA dAtabase for Regulatory Grade micrObial Sequences (FDA-ARGOS): Supporting development and validation of Infectious Disease Dx tests.</title>
        <authorList>
            <person name="Campos J."/>
            <person name="Goldberg B."/>
            <person name="Tallon L."/>
            <person name="Sadzewicz L."/>
            <person name="Sengamalay N."/>
            <person name="Ott S."/>
            <person name="Godinez A."/>
            <person name="Nagaraj S."/>
            <person name="Vavikolanu K."/>
            <person name="Vyas G."/>
            <person name="Nadendla S."/>
            <person name="Aluvathingal J."/>
            <person name="Geyer C."/>
            <person name="Nandy P."/>
            <person name="Hobson J."/>
            <person name="Sichtig H."/>
        </authorList>
    </citation>
    <scope>NUCLEOTIDE SEQUENCE</scope>
    <source>
        <strain evidence="8">FDAARGOS_285</strain>
    </source>
</reference>
<protein>
    <recommendedName>
        <fullName evidence="6">Exodeoxyribonuclease 7 small subunit</fullName>
        <ecNumber evidence="6">3.1.11.6</ecNumber>
    </recommendedName>
    <alternativeName>
        <fullName evidence="6">Exodeoxyribonuclease VII small subunit</fullName>
        <shortName evidence="6">Exonuclease VII small subunit</shortName>
    </alternativeName>
</protein>
<evidence type="ECO:0000256" key="7">
    <source>
        <dbReference type="SAM" id="Coils"/>
    </source>
</evidence>
<comment type="similarity">
    <text evidence="1 6">Belongs to the XseB family.</text>
</comment>
<keyword evidence="2 6" id="KW-0963">Cytoplasm</keyword>
<dbReference type="AlphaFoldDB" id="A0A1X0TUD0"/>
<gene>
    <name evidence="6 9" type="primary">xseB</name>
    <name evidence="11" type="ORF">CD117_09355</name>
    <name evidence="8" type="ORF">CEP64_05700</name>
    <name evidence="9" type="ORF">NQ032_05170</name>
    <name evidence="10" type="ORF">OWO77_00845</name>
</gene>
<dbReference type="eggNOG" id="COG1722">
    <property type="taxonomic scope" value="Bacteria"/>
</dbReference>
<dbReference type="EMBL" id="JAPNQM010000001">
    <property type="protein sequence ID" value="MDL0115504.1"/>
    <property type="molecule type" value="Genomic_DNA"/>
</dbReference>
<dbReference type="GO" id="GO:0006308">
    <property type="term" value="P:DNA catabolic process"/>
    <property type="evidence" value="ECO:0007669"/>
    <property type="project" value="UniProtKB-UniRule"/>
</dbReference>
<dbReference type="Pfam" id="PF02609">
    <property type="entry name" value="Exonuc_VII_S"/>
    <property type="match status" value="1"/>
</dbReference>
<evidence type="ECO:0000256" key="1">
    <source>
        <dbReference type="ARBA" id="ARBA00009998"/>
    </source>
</evidence>
<dbReference type="KEGG" id="sscu:CEP64_05700"/>
<evidence type="ECO:0000313" key="14">
    <source>
        <dbReference type="Proteomes" id="UP001176210"/>
    </source>
</evidence>
<dbReference type="PANTHER" id="PTHR34137:SF1">
    <property type="entry name" value="EXODEOXYRIBONUCLEASE 7 SMALL SUBUNIT"/>
    <property type="match status" value="1"/>
</dbReference>
<evidence type="ECO:0000313" key="11">
    <source>
        <dbReference type="EMBL" id="RTX71914.1"/>
    </source>
</evidence>
<reference evidence="11 13" key="3">
    <citation type="submission" date="2018-10" db="EMBL/GenBank/DDBJ databases">
        <title>A collection Staphylococci species genome sequencing.</title>
        <authorList>
            <person name="Cole K."/>
        </authorList>
    </citation>
    <scope>NUCLEOTIDE SEQUENCE [LARGE SCALE GENOMIC DNA]</scope>
    <source>
        <strain evidence="11">CCUG 37923</strain>
        <strain evidence="13">NCTC 12218</strain>
    </source>
</reference>
<feature type="coiled-coil region" evidence="7">
    <location>
        <begin position="4"/>
        <end position="62"/>
    </location>
</feature>
<comment type="subcellular location">
    <subcellularLocation>
        <location evidence="6">Cytoplasm</location>
    </subcellularLocation>
</comment>
<sequence length="72" mass="8291">MAKEQTFEEMMEELEKVVGKLDEENISLEESIELYQRGIELSSKCETKLKAAEDKVNKLVQKEGDSDESNHE</sequence>
<comment type="subunit">
    <text evidence="6">Heterooligomer composed of large and small subunits.</text>
</comment>
<organism evidence="9 15">
    <name type="scientific">Mammaliicoccus sciuri</name>
    <name type="common">Staphylococcus sciuri</name>
    <dbReference type="NCBI Taxonomy" id="1296"/>
    <lineage>
        <taxon>Bacteria</taxon>
        <taxon>Bacillati</taxon>
        <taxon>Bacillota</taxon>
        <taxon>Bacilli</taxon>
        <taxon>Bacillales</taxon>
        <taxon>Staphylococcaceae</taxon>
        <taxon>Mammaliicoccus</taxon>
    </lineage>
</organism>
<keyword evidence="14" id="KW-1185">Reference proteome</keyword>
<dbReference type="EMBL" id="CP022046">
    <property type="protein sequence ID" value="ASE34086.1"/>
    <property type="molecule type" value="Genomic_DNA"/>
</dbReference>
<accession>A0A1X0TUD0</accession>
<dbReference type="Proteomes" id="UP000197058">
    <property type="component" value="Chromosome"/>
</dbReference>
<dbReference type="InterPro" id="IPR037004">
    <property type="entry name" value="Exonuc_VII_ssu_sf"/>
</dbReference>
<keyword evidence="3 6" id="KW-0540">Nuclease</keyword>
<comment type="function">
    <text evidence="6">Bidirectionally degrades single-stranded DNA into large acid-insoluble oligonucleotides, which are then degraded further into small acid-soluble oligonucleotides.</text>
</comment>
<evidence type="ECO:0000313" key="15">
    <source>
        <dbReference type="Proteomes" id="UP001204068"/>
    </source>
</evidence>
<dbReference type="HAMAP" id="MF_00337">
    <property type="entry name" value="Exonuc_7_S"/>
    <property type="match status" value="1"/>
</dbReference>
<evidence type="ECO:0000313" key="9">
    <source>
        <dbReference type="EMBL" id="MCQ9303011.1"/>
    </source>
</evidence>
<keyword evidence="7" id="KW-0175">Coiled coil</keyword>
<dbReference type="InterPro" id="IPR003761">
    <property type="entry name" value="Exonuc_VII_S"/>
</dbReference>
<reference evidence="9" key="4">
    <citation type="submission" date="2022-07" db="EMBL/GenBank/DDBJ databases">
        <title>Bacterial species isolated from the porcine tonsil microbiota.</title>
        <authorList>
            <person name="Oliveira I.M.F."/>
        </authorList>
    </citation>
    <scope>NUCLEOTIDE SEQUENCE</scope>
    <source>
        <strain evidence="9">8QC2O2</strain>
    </source>
</reference>
<evidence type="ECO:0000256" key="3">
    <source>
        <dbReference type="ARBA" id="ARBA00022722"/>
    </source>
</evidence>
<evidence type="ECO:0000256" key="6">
    <source>
        <dbReference type="HAMAP-Rule" id="MF_00337"/>
    </source>
</evidence>
<evidence type="ECO:0000313" key="10">
    <source>
        <dbReference type="EMBL" id="MDL0115504.1"/>
    </source>
</evidence>
<dbReference type="GO" id="GO:0005829">
    <property type="term" value="C:cytosol"/>
    <property type="evidence" value="ECO:0007669"/>
    <property type="project" value="TreeGrafter"/>
</dbReference>
<evidence type="ECO:0000256" key="4">
    <source>
        <dbReference type="ARBA" id="ARBA00022801"/>
    </source>
</evidence>
<evidence type="ECO:0000256" key="2">
    <source>
        <dbReference type="ARBA" id="ARBA00022490"/>
    </source>
</evidence>
<reference evidence="12" key="1">
    <citation type="submission" date="2017-06" db="EMBL/GenBank/DDBJ databases">
        <title>FDA dAtabase for Regulatory Grade micrObial Sequences (FDA-ARGOS): Supporting development and validation of Infectious Disease Dx tests.</title>
        <authorList>
            <person name="Goldberg B."/>
            <person name="Campos J."/>
            <person name="Tallon L."/>
            <person name="Sadzewicz L."/>
            <person name="Sengamalay N."/>
            <person name="Ott S."/>
            <person name="Godinez A."/>
            <person name="Nagaraj S."/>
            <person name="Vavikolanu K."/>
            <person name="Nadendla S."/>
            <person name="George J."/>
            <person name="Geyer C."/>
            <person name="Sichtig H."/>
        </authorList>
    </citation>
    <scope>NUCLEOTIDE SEQUENCE [LARGE SCALE GENOMIC DNA]</scope>
    <source>
        <strain evidence="12">FDAARGOS_285</strain>
    </source>
</reference>
<reference evidence="10" key="5">
    <citation type="submission" date="2022-09" db="EMBL/GenBank/DDBJ databases">
        <authorList>
            <person name="De Moura G.S."/>
            <person name="Carvalho E."/>
            <person name="Ramos Sanchez E.M."/>
            <person name="Sellera F.P."/>
            <person name="Marques M.F.S."/>
            <person name="Heinemann M.B."/>
            <person name="De Vliegher S."/>
            <person name="Souza F.N."/>
            <person name="Mota R.A."/>
        </authorList>
    </citation>
    <scope>NUCLEOTIDE SEQUENCE</scope>
    <source>
        <strain evidence="10">BR656</strain>
    </source>
</reference>
<dbReference type="GO" id="GO:0009318">
    <property type="term" value="C:exodeoxyribonuclease VII complex"/>
    <property type="evidence" value="ECO:0007669"/>
    <property type="project" value="UniProtKB-UniRule"/>
</dbReference>
<dbReference type="Proteomes" id="UP001176210">
    <property type="component" value="Unassembled WGS sequence"/>
</dbReference>
<evidence type="ECO:0000313" key="8">
    <source>
        <dbReference type="EMBL" id="ASE34086.1"/>
    </source>
</evidence>